<dbReference type="Pfam" id="PF12796">
    <property type="entry name" value="Ank_2"/>
    <property type="match status" value="1"/>
</dbReference>
<dbReference type="AlphaFoldDB" id="A0A2B4SVW9"/>
<dbReference type="InterPro" id="IPR002110">
    <property type="entry name" value="Ankyrin_rpt"/>
</dbReference>
<dbReference type="STRING" id="50429.A0A2B4SVW9"/>
<protein>
    <submittedName>
        <fullName evidence="5">Protein phosphatase 1 regulatory subunit 12C</fullName>
    </submittedName>
</protein>
<organism evidence="5 6">
    <name type="scientific">Stylophora pistillata</name>
    <name type="common">Smooth cauliflower coral</name>
    <dbReference type="NCBI Taxonomy" id="50429"/>
    <lineage>
        <taxon>Eukaryota</taxon>
        <taxon>Metazoa</taxon>
        <taxon>Cnidaria</taxon>
        <taxon>Anthozoa</taxon>
        <taxon>Hexacorallia</taxon>
        <taxon>Scleractinia</taxon>
        <taxon>Astrocoeniina</taxon>
        <taxon>Pocilloporidae</taxon>
        <taxon>Stylophora</taxon>
    </lineage>
</organism>
<evidence type="ECO:0000256" key="1">
    <source>
        <dbReference type="ARBA" id="ARBA00022737"/>
    </source>
</evidence>
<name>A0A2B4SVW9_STYPI</name>
<dbReference type="PROSITE" id="PS50088">
    <property type="entry name" value="ANK_REPEAT"/>
    <property type="match status" value="2"/>
</dbReference>
<dbReference type="Proteomes" id="UP000225706">
    <property type="component" value="Unassembled WGS sequence"/>
</dbReference>
<dbReference type="InterPro" id="IPR036770">
    <property type="entry name" value="Ankyrin_rpt-contain_sf"/>
</dbReference>
<dbReference type="Gene3D" id="1.25.40.20">
    <property type="entry name" value="Ankyrin repeat-containing domain"/>
    <property type="match status" value="1"/>
</dbReference>
<feature type="repeat" description="ANK" evidence="3">
    <location>
        <begin position="69"/>
        <end position="101"/>
    </location>
</feature>
<dbReference type="EMBL" id="LSMT01000011">
    <property type="protein sequence ID" value="PFX33486.1"/>
    <property type="molecule type" value="Genomic_DNA"/>
</dbReference>
<dbReference type="SUPFAM" id="SSF48403">
    <property type="entry name" value="Ankyrin repeat"/>
    <property type="match status" value="1"/>
</dbReference>
<feature type="region of interest" description="Disordered" evidence="4">
    <location>
        <begin position="250"/>
        <end position="276"/>
    </location>
</feature>
<evidence type="ECO:0000313" key="5">
    <source>
        <dbReference type="EMBL" id="PFX33486.1"/>
    </source>
</evidence>
<keyword evidence="1" id="KW-0677">Repeat</keyword>
<reference evidence="6" key="1">
    <citation type="journal article" date="2017" name="bioRxiv">
        <title>Comparative analysis of the genomes of Stylophora pistillata and Acropora digitifera provides evidence for extensive differences between species of corals.</title>
        <authorList>
            <person name="Voolstra C.R."/>
            <person name="Li Y."/>
            <person name="Liew Y.J."/>
            <person name="Baumgarten S."/>
            <person name="Zoccola D."/>
            <person name="Flot J.-F."/>
            <person name="Tambutte S."/>
            <person name="Allemand D."/>
            <person name="Aranda M."/>
        </authorList>
    </citation>
    <scope>NUCLEOTIDE SEQUENCE [LARGE SCALE GENOMIC DNA]</scope>
</reference>
<sequence length="335" mass="37514">MLCIQRSFHDSIRINRSLLYFEPTPAMAHRQRRTSVAGVFNIAIEANDLAQLKFALKFHKARINEQDEKGSTVLHRSCLSGQLEMARLLVENGAELELRDERGWTCLHYAAFGGHVDVVNFLINSCVDVTATSHEGQLAIDVAKGEGIVFLLASAILRAGKEHLLQPYMDGSTLSSETESLRSSGDIENYEYWTPKAKRALSEEVLRASQQFLAQSFGAYVDEKFNLNSSFDKSSDKNTESPLAAIEKPKLTKKNSCPRVKNDPQPEETPRKKPRLKSFNSAFSSDVLKRYAVSETNLLGEQGDPSQKEMGAEISRAPNYFDLNNVDSDTWIYSL</sequence>
<dbReference type="OrthoDB" id="5955452at2759"/>
<dbReference type="PROSITE" id="PS50297">
    <property type="entry name" value="ANK_REP_REGION"/>
    <property type="match status" value="2"/>
</dbReference>
<comment type="caution">
    <text evidence="5">The sequence shown here is derived from an EMBL/GenBank/DDBJ whole genome shotgun (WGS) entry which is preliminary data.</text>
</comment>
<evidence type="ECO:0000313" key="6">
    <source>
        <dbReference type="Proteomes" id="UP000225706"/>
    </source>
</evidence>
<dbReference type="SMART" id="SM00248">
    <property type="entry name" value="ANK"/>
    <property type="match status" value="2"/>
</dbReference>
<evidence type="ECO:0000256" key="3">
    <source>
        <dbReference type="PROSITE-ProRule" id="PRU00023"/>
    </source>
</evidence>
<keyword evidence="2 3" id="KW-0040">ANK repeat</keyword>
<proteinExistence type="predicted"/>
<dbReference type="PANTHER" id="PTHR24171">
    <property type="entry name" value="ANKYRIN REPEAT DOMAIN-CONTAINING PROTEIN 39-RELATED"/>
    <property type="match status" value="1"/>
</dbReference>
<keyword evidence="6" id="KW-1185">Reference proteome</keyword>
<feature type="repeat" description="ANK" evidence="3">
    <location>
        <begin position="102"/>
        <end position="134"/>
    </location>
</feature>
<accession>A0A2B4SVW9</accession>
<gene>
    <name evidence="5" type="primary">Ppp1r12c</name>
    <name evidence="5" type="ORF">AWC38_SpisGene1613</name>
</gene>
<evidence type="ECO:0000256" key="2">
    <source>
        <dbReference type="ARBA" id="ARBA00023043"/>
    </source>
</evidence>
<feature type="compositionally biased region" description="Basic and acidic residues" evidence="4">
    <location>
        <begin position="260"/>
        <end position="271"/>
    </location>
</feature>
<evidence type="ECO:0000256" key="4">
    <source>
        <dbReference type="SAM" id="MobiDB-lite"/>
    </source>
</evidence>